<sequence length="166" mass="17633">MASLFRPTLLRQAGLARHALARPAAPLAAFHTSSRRSLLPPGPQIIHGSVNDAAPVPSPSPSHGSYHWTFERLVAAGLVPLSVAPFAGGSASPVLDAALCSLLLLHTHVGFQAILIDYVPNSRYPGLRKGLTWLLNGATLLVGVGLYEYETNDIGLTQTVKRVWTA</sequence>
<dbReference type="InParanoid" id="A0A136IPU9"/>
<keyword evidence="14" id="KW-1185">Reference proteome</keyword>
<evidence type="ECO:0000256" key="9">
    <source>
        <dbReference type="ARBA" id="ARBA00023136"/>
    </source>
</evidence>
<evidence type="ECO:0000256" key="7">
    <source>
        <dbReference type="ARBA" id="ARBA00022989"/>
    </source>
</evidence>
<feature type="binding site" evidence="10">
    <location>
        <position position="118"/>
    </location>
    <ligand>
        <name>a ubiquinone</name>
        <dbReference type="ChEBI" id="CHEBI:16389"/>
        <note>ligand shared with IP/SDHB</note>
    </ligand>
</feature>
<evidence type="ECO:0000256" key="2">
    <source>
        <dbReference type="ARBA" id="ARBA00007294"/>
    </source>
</evidence>
<keyword evidence="11" id="KW-0479">Metal-binding</keyword>
<evidence type="ECO:0000256" key="11">
    <source>
        <dbReference type="PIRSR" id="PIRSR607992-2"/>
    </source>
</evidence>
<dbReference type="GO" id="GO:0006099">
    <property type="term" value="P:tricarboxylic acid cycle"/>
    <property type="evidence" value="ECO:0007669"/>
    <property type="project" value="TreeGrafter"/>
</dbReference>
<keyword evidence="8 12" id="KW-0496">Mitochondrion</keyword>
<dbReference type="InterPro" id="IPR007992">
    <property type="entry name" value="CybS"/>
</dbReference>
<accession>A0A136IPU9</accession>
<evidence type="ECO:0000256" key="10">
    <source>
        <dbReference type="PIRSR" id="PIRSR607992-1"/>
    </source>
</evidence>
<evidence type="ECO:0000313" key="14">
    <source>
        <dbReference type="Proteomes" id="UP000070501"/>
    </source>
</evidence>
<dbReference type="PANTHER" id="PTHR13337">
    <property type="entry name" value="SUCCINATE DEHYDROGENASE"/>
    <property type="match status" value="1"/>
</dbReference>
<gene>
    <name evidence="13" type="ORF">Micbo1qcDRAFT_152501</name>
</gene>
<evidence type="ECO:0000256" key="12">
    <source>
        <dbReference type="RuleBase" id="RU364031"/>
    </source>
</evidence>
<dbReference type="GO" id="GO:0005743">
    <property type="term" value="C:mitochondrial inner membrane"/>
    <property type="evidence" value="ECO:0007669"/>
    <property type="project" value="UniProtKB-SubCell"/>
</dbReference>
<dbReference type="SUPFAM" id="SSF81343">
    <property type="entry name" value="Fumarate reductase respiratory complex transmembrane subunits"/>
    <property type="match status" value="1"/>
</dbReference>
<dbReference type="FunFam" id="1.20.1300.10:FF:000007">
    <property type="entry name" value="Succinate dehydrogenase [ubiquinone] cytochrome b small subunit"/>
    <property type="match status" value="1"/>
</dbReference>
<keyword evidence="4" id="KW-0812">Transmembrane</keyword>
<evidence type="ECO:0000256" key="8">
    <source>
        <dbReference type="ARBA" id="ARBA00023128"/>
    </source>
</evidence>
<protein>
    <recommendedName>
        <fullName evidence="12">Succinate dehydrogenase [ubiquinone] cytochrome b small subunit</fullName>
    </recommendedName>
</protein>
<evidence type="ECO:0000256" key="1">
    <source>
        <dbReference type="ARBA" id="ARBA00004448"/>
    </source>
</evidence>
<dbReference type="AlphaFoldDB" id="A0A136IPU9"/>
<dbReference type="GO" id="GO:0098796">
    <property type="term" value="C:membrane protein complex"/>
    <property type="evidence" value="ECO:0007669"/>
    <property type="project" value="UniProtKB-ARBA"/>
</dbReference>
<dbReference type="Gene3D" id="1.20.1300.10">
    <property type="entry name" value="Fumarate reductase/succinate dehydrogenase, transmembrane subunit"/>
    <property type="match status" value="1"/>
</dbReference>
<comment type="similarity">
    <text evidence="2 12">Belongs to the CybS family.</text>
</comment>
<organism evidence="13 14">
    <name type="scientific">Microdochium bolleyi</name>
    <dbReference type="NCBI Taxonomy" id="196109"/>
    <lineage>
        <taxon>Eukaryota</taxon>
        <taxon>Fungi</taxon>
        <taxon>Dikarya</taxon>
        <taxon>Ascomycota</taxon>
        <taxon>Pezizomycotina</taxon>
        <taxon>Sordariomycetes</taxon>
        <taxon>Xylariomycetidae</taxon>
        <taxon>Xylariales</taxon>
        <taxon>Microdochiaceae</taxon>
        <taxon>Microdochium</taxon>
    </lineage>
</organism>
<dbReference type="PANTHER" id="PTHR13337:SF2">
    <property type="entry name" value="SUCCINATE DEHYDROGENASE [UBIQUINONE] CYTOCHROME B SMALL SUBUNIT, MITOCHONDRIAL"/>
    <property type="match status" value="1"/>
</dbReference>
<evidence type="ECO:0000313" key="13">
    <source>
        <dbReference type="EMBL" id="KXJ86941.1"/>
    </source>
</evidence>
<keyword evidence="5 12" id="KW-0999">Mitochondrion inner membrane</keyword>
<dbReference type="CDD" id="cd03496">
    <property type="entry name" value="SQR_TypeC_CybS"/>
    <property type="match status" value="1"/>
</dbReference>
<dbReference type="GO" id="GO:0006121">
    <property type="term" value="P:mitochondrial electron transport, succinate to ubiquinone"/>
    <property type="evidence" value="ECO:0007669"/>
    <property type="project" value="TreeGrafter"/>
</dbReference>
<dbReference type="Pfam" id="PF05328">
    <property type="entry name" value="CybS"/>
    <property type="match status" value="1"/>
</dbReference>
<keyword evidence="7" id="KW-1133">Transmembrane helix</keyword>
<dbReference type="GO" id="GO:0046872">
    <property type="term" value="F:metal ion binding"/>
    <property type="evidence" value="ECO:0007669"/>
    <property type="project" value="UniProtKB-KW"/>
</dbReference>
<proteinExistence type="inferred from homology"/>
<evidence type="ECO:0000256" key="4">
    <source>
        <dbReference type="ARBA" id="ARBA00022692"/>
    </source>
</evidence>
<dbReference type="FunCoup" id="A0A136IPU9">
    <property type="interactions" value="230"/>
</dbReference>
<reference evidence="14" key="1">
    <citation type="submission" date="2016-02" db="EMBL/GenBank/DDBJ databases">
        <title>Draft genome sequence of Microdochium bolleyi, a fungal endophyte of beachgrass.</title>
        <authorList>
            <consortium name="DOE Joint Genome Institute"/>
            <person name="David A.S."/>
            <person name="May G."/>
            <person name="Haridas S."/>
            <person name="Lim J."/>
            <person name="Wang M."/>
            <person name="Labutti K."/>
            <person name="Lipzen A."/>
            <person name="Barry K."/>
            <person name="Grigoriev I.V."/>
        </authorList>
    </citation>
    <scope>NUCLEOTIDE SEQUENCE [LARGE SCALE GENOMIC DNA]</scope>
    <source>
        <strain evidence="14">J235TASD1</strain>
    </source>
</reference>
<evidence type="ECO:0000256" key="3">
    <source>
        <dbReference type="ARBA" id="ARBA00022448"/>
    </source>
</evidence>
<evidence type="ECO:0000256" key="6">
    <source>
        <dbReference type="ARBA" id="ARBA00022946"/>
    </source>
</evidence>
<dbReference type="EMBL" id="KQ964265">
    <property type="protein sequence ID" value="KXJ86941.1"/>
    <property type="molecule type" value="Genomic_DNA"/>
</dbReference>
<dbReference type="InterPro" id="IPR034804">
    <property type="entry name" value="SQR/QFR_C/D"/>
</dbReference>
<dbReference type="GO" id="GO:0048039">
    <property type="term" value="F:ubiquinone binding"/>
    <property type="evidence" value="ECO:0007669"/>
    <property type="project" value="TreeGrafter"/>
</dbReference>
<dbReference type="STRING" id="196109.A0A136IPU9"/>
<keyword evidence="9 12" id="KW-0472">Membrane</keyword>
<comment type="subcellular location">
    <subcellularLocation>
        <location evidence="1 12">Mitochondrion inner membrane</location>
        <topology evidence="1 12">Multi-pass membrane protein</topology>
    </subcellularLocation>
</comment>
<keyword evidence="11" id="KW-0408">Iron</keyword>
<keyword evidence="3" id="KW-0813">Transport</keyword>
<dbReference type="Proteomes" id="UP000070501">
    <property type="component" value="Unassembled WGS sequence"/>
</dbReference>
<dbReference type="GO" id="GO:0020037">
    <property type="term" value="F:heme binding"/>
    <property type="evidence" value="ECO:0007669"/>
    <property type="project" value="TreeGrafter"/>
</dbReference>
<dbReference type="OrthoDB" id="18577at2759"/>
<feature type="binding site" description="axial binding residue" evidence="11">
    <location>
        <position position="106"/>
    </location>
    <ligand>
        <name>heme b</name>
        <dbReference type="ChEBI" id="CHEBI:60344"/>
        <note>ligand shared with SDHC</note>
    </ligand>
    <ligandPart>
        <name>Fe</name>
        <dbReference type="ChEBI" id="CHEBI:18248"/>
    </ligandPart>
</feature>
<name>A0A136IPU9_9PEZI</name>
<evidence type="ECO:0000256" key="5">
    <source>
        <dbReference type="ARBA" id="ARBA00022792"/>
    </source>
</evidence>
<keyword evidence="6 12" id="KW-0809">Transit peptide</keyword>